<name>A0A074MP38_9SPHN</name>
<dbReference type="RefSeq" id="WP_034902069.1">
    <property type="nucleotide sequence ID" value="NZ_CP017057.1"/>
</dbReference>
<sequence length="241" mass="27176">MKHRNVRGRISYTSTKPEWQGKERGREWFNFSHHSDGSIIMSAQCEIEEPDPTVLRNITYHIGPGMVPQNLLVHLTLGDEFLGSGWMRHDAQAGTISCESYGPSIGRNSEVREDVGEFDGFGTHPVVGDGFLTKIMDVSKGPHKRRLRVFLPSPDHRGATPPQISEVFITLEYVGEEEKTVAAGTFACRHFRFIDDAPDGMGGKTHPDYDMWVTADEDNVLVYGSIDGYMMNRYELVELER</sequence>
<dbReference type="OrthoDB" id="3777295at2"/>
<proteinExistence type="predicted"/>
<dbReference type="AlphaFoldDB" id="A0A074MP38"/>
<evidence type="ECO:0008006" key="3">
    <source>
        <dbReference type="Google" id="ProtNLM"/>
    </source>
</evidence>
<keyword evidence="2" id="KW-1185">Reference proteome</keyword>
<evidence type="ECO:0000313" key="2">
    <source>
        <dbReference type="Proteomes" id="UP000027866"/>
    </source>
</evidence>
<dbReference type="KEGG" id="elq:Ga0102493_11623"/>
<reference evidence="1 2" key="1">
    <citation type="submission" date="2014-04" db="EMBL/GenBank/DDBJ databases">
        <title>A comprehensive comparison of genomes of Erythrobacter spp. Strains.</title>
        <authorList>
            <person name="Zheng Q."/>
        </authorList>
    </citation>
    <scope>NUCLEOTIDE SEQUENCE [LARGE SCALE GENOMIC DNA]</scope>
    <source>
        <strain evidence="1 2">DSM 8509</strain>
    </source>
</reference>
<comment type="caution">
    <text evidence="1">The sequence shown here is derived from an EMBL/GenBank/DDBJ whole genome shotgun (WGS) entry which is preliminary data.</text>
</comment>
<evidence type="ECO:0000313" key="1">
    <source>
        <dbReference type="EMBL" id="KEO96731.1"/>
    </source>
</evidence>
<dbReference type="Proteomes" id="UP000027866">
    <property type="component" value="Unassembled WGS sequence"/>
</dbReference>
<organism evidence="1 2">
    <name type="scientific">Erythrobacter litoralis</name>
    <dbReference type="NCBI Taxonomy" id="39960"/>
    <lineage>
        <taxon>Bacteria</taxon>
        <taxon>Pseudomonadati</taxon>
        <taxon>Pseudomonadota</taxon>
        <taxon>Alphaproteobacteria</taxon>
        <taxon>Sphingomonadales</taxon>
        <taxon>Erythrobacteraceae</taxon>
        <taxon>Erythrobacter/Porphyrobacter group</taxon>
        <taxon>Erythrobacter</taxon>
    </lineage>
</organism>
<gene>
    <name evidence="1" type="ORF">EH32_08590</name>
</gene>
<accession>A0A074MP38</accession>
<dbReference type="PATRIC" id="fig|39960.10.peg.2874"/>
<dbReference type="EMBL" id="JMIX01000004">
    <property type="protein sequence ID" value="KEO96731.1"/>
    <property type="molecule type" value="Genomic_DNA"/>
</dbReference>
<protein>
    <recommendedName>
        <fullName evidence="3">DUF3108 domain-containing protein</fullName>
    </recommendedName>
</protein>